<evidence type="ECO:0000259" key="2">
    <source>
        <dbReference type="Pfam" id="PF13579"/>
    </source>
</evidence>
<dbReference type="Pfam" id="PF00534">
    <property type="entry name" value="Glycos_transf_1"/>
    <property type="match status" value="1"/>
</dbReference>
<proteinExistence type="predicted"/>
<dbReference type="EMBL" id="QOUX01000032">
    <property type="protein sequence ID" value="RXJ01670.1"/>
    <property type="molecule type" value="Genomic_DNA"/>
</dbReference>
<dbReference type="InterPro" id="IPR001296">
    <property type="entry name" value="Glyco_trans_1"/>
</dbReference>
<dbReference type="Proteomes" id="UP000290649">
    <property type="component" value="Unassembled WGS sequence"/>
</dbReference>
<dbReference type="AlphaFoldDB" id="A0A4Q0VW10"/>
<organism evidence="3 4">
    <name type="scientific">Anaerobacillus alkaliphilus</name>
    <dbReference type="NCBI Taxonomy" id="1548597"/>
    <lineage>
        <taxon>Bacteria</taxon>
        <taxon>Bacillati</taxon>
        <taxon>Bacillota</taxon>
        <taxon>Bacilli</taxon>
        <taxon>Bacillales</taxon>
        <taxon>Bacillaceae</taxon>
        <taxon>Anaerobacillus</taxon>
    </lineage>
</organism>
<reference evidence="3 4" key="1">
    <citation type="journal article" date="2019" name="Int. J. Syst. Evol. Microbiol.">
        <title>Anaerobacillus alkaliphilus sp. nov., a novel alkaliphilic and moderately halophilic bacterium.</title>
        <authorList>
            <person name="Borsodi A.K."/>
            <person name="Aszalos J.M."/>
            <person name="Bihari P."/>
            <person name="Nagy I."/>
            <person name="Schumann P."/>
            <person name="Sproer C."/>
            <person name="Kovacs A.L."/>
            <person name="Boka K."/>
            <person name="Dobosy P."/>
            <person name="Ovari M."/>
            <person name="Szili-Kovacs T."/>
            <person name="Toth E."/>
        </authorList>
    </citation>
    <scope>NUCLEOTIDE SEQUENCE [LARGE SCALE GENOMIC DNA]</scope>
    <source>
        <strain evidence="3 4">B16-10</strain>
    </source>
</reference>
<dbReference type="Pfam" id="PF13579">
    <property type="entry name" value="Glyco_trans_4_4"/>
    <property type="match status" value="1"/>
</dbReference>
<name>A0A4Q0VW10_9BACI</name>
<accession>A0A4Q0VW10</accession>
<sequence>MKKLLIISQNFYPEIGSAGNRMKNIYKLLQARSIHVSVLTTHPTYPHHDLYKDECFWDEQGLGDDHVQRINITNRNNSISMFNRLLQYLEVACKMILFILKDKESYDVVFVTSPPIFIGIVGAVAKIRYNARFILDIRDLWPESLNGVGVLNHPIILFVFRFVERIIYRNSDEIVVNSKGFIDSIVKTGWVPPKKLSYIPNGALKKELAIQSHNKSDFRVVYAGNLGMAQDHQLLFELAKRLEEYSISLVLIGYGIHQSHFEKQTKAYQLKNISFIKPKTRARCLELIAQYSVGLVTLQSKEVFRTVLPGKIIDYMTCGLPIVAAVSGNAKSIIDVAKVGFTSESNSVDEMMQYILYLFNNPKIREQFSQNGTAYVKKHFLWEENIETLVELIEGEAGQQEKVEII</sequence>
<evidence type="ECO:0000259" key="1">
    <source>
        <dbReference type="Pfam" id="PF00534"/>
    </source>
</evidence>
<dbReference type="InterPro" id="IPR050194">
    <property type="entry name" value="Glycosyltransferase_grp1"/>
</dbReference>
<evidence type="ECO:0000313" key="4">
    <source>
        <dbReference type="Proteomes" id="UP000290649"/>
    </source>
</evidence>
<dbReference type="InterPro" id="IPR028098">
    <property type="entry name" value="Glyco_trans_4-like_N"/>
</dbReference>
<dbReference type="CDD" id="cd03794">
    <property type="entry name" value="GT4_WbuB-like"/>
    <property type="match status" value="1"/>
</dbReference>
<dbReference type="PANTHER" id="PTHR45947:SF3">
    <property type="entry name" value="SULFOQUINOVOSYL TRANSFERASE SQD2"/>
    <property type="match status" value="1"/>
</dbReference>
<keyword evidence="3" id="KW-0808">Transferase</keyword>
<evidence type="ECO:0000313" key="3">
    <source>
        <dbReference type="EMBL" id="RXJ01670.1"/>
    </source>
</evidence>
<protein>
    <submittedName>
        <fullName evidence="3">Glycosyltransferase WbuB</fullName>
    </submittedName>
</protein>
<dbReference type="PANTHER" id="PTHR45947">
    <property type="entry name" value="SULFOQUINOVOSYL TRANSFERASE SQD2"/>
    <property type="match status" value="1"/>
</dbReference>
<dbReference type="OrthoDB" id="9811902at2"/>
<keyword evidence="4" id="KW-1185">Reference proteome</keyword>
<gene>
    <name evidence="3" type="ORF">DS745_09325</name>
</gene>
<feature type="domain" description="Glycosyltransferase subfamily 4-like N-terminal" evidence="2">
    <location>
        <begin position="18"/>
        <end position="202"/>
    </location>
</feature>
<dbReference type="SUPFAM" id="SSF53756">
    <property type="entry name" value="UDP-Glycosyltransferase/glycogen phosphorylase"/>
    <property type="match status" value="1"/>
</dbReference>
<dbReference type="GO" id="GO:0016758">
    <property type="term" value="F:hexosyltransferase activity"/>
    <property type="evidence" value="ECO:0007669"/>
    <property type="project" value="TreeGrafter"/>
</dbReference>
<dbReference type="Gene3D" id="3.40.50.2000">
    <property type="entry name" value="Glycogen Phosphorylase B"/>
    <property type="match status" value="2"/>
</dbReference>
<comment type="caution">
    <text evidence="3">The sequence shown here is derived from an EMBL/GenBank/DDBJ whole genome shotgun (WGS) entry which is preliminary data.</text>
</comment>
<dbReference type="RefSeq" id="WP_129077971.1">
    <property type="nucleotide sequence ID" value="NZ_QOUX01000032.1"/>
</dbReference>
<feature type="domain" description="Glycosyl transferase family 1" evidence="1">
    <location>
        <begin position="210"/>
        <end position="373"/>
    </location>
</feature>